<feature type="coiled-coil region" evidence="1">
    <location>
        <begin position="252"/>
        <end position="360"/>
    </location>
</feature>
<feature type="domain" description="Tyrosine-protein kinase G-rich" evidence="3">
    <location>
        <begin position="334"/>
        <end position="413"/>
    </location>
</feature>
<organism evidence="4 5">
    <name type="scientific">Paludibacterium paludis</name>
    <dbReference type="NCBI Taxonomy" id="1225769"/>
    <lineage>
        <taxon>Bacteria</taxon>
        <taxon>Pseudomonadati</taxon>
        <taxon>Pseudomonadota</taxon>
        <taxon>Betaproteobacteria</taxon>
        <taxon>Neisseriales</taxon>
        <taxon>Chromobacteriaceae</taxon>
        <taxon>Paludibacterium</taxon>
    </lineage>
</organism>
<dbReference type="RefSeq" id="WP_189533631.1">
    <property type="nucleotide sequence ID" value="NZ_BMYX01000009.1"/>
</dbReference>
<dbReference type="EMBL" id="BMYX01000009">
    <property type="protein sequence ID" value="GGY15673.1"/>
    <property type="molecule type" value="Genomic_DNA"/>
</dbReference>
<feature type="transmembrane region" description="Helical" evidence="2">
    <location>
        <begin position="16"/>
        <end position="35"/>
    </location>
</feature>
<reference evidence="4" key="2">
    <citation type="submission" date="2020-09" db="EMBL/GenBank/DDBJ databases">
        <authorList>
            <person name="Sun Q."/>
            <person name="Kim S."/>
        </authorList>
    </citation>
    <scope>NUCLEOTIDE SEQUENCE</scope>
    <source>
        <strain evidence="4">KCTC 32182</strain>
    </source>
</reference>
<dbReference type="AlphaFoldDB" id="A0A918P318"/>
<evidence type="ECO:0000313" key="5">
    <source>
        <dbReference type="Proteomes" id="UP000645257"/>
    </source>
</evidence>
<dbReference type="PANTHER" id="PTHR32309">
    <property type="entry name" value="TYROSINE-PROTEIN KINASE"/>
    <property type="match status" value="1"/>
</dbReference>
<evidence type="ECO:0000256" key="1">
    <source>
        <dbReference type="SAM" id="Coils"/>
    </source>
</evidence>
<keyword evidence="5" id="KW-1185">Reference proteome</keyword>
<evidence type="ECO:0000256" key="2">
    <source>
        <dbReference type="SAM" id="Phobius"/>
    </source>
</evidence>
<protein>
    <recommendedName>
        <fullName evidence="3">Tyrosine-protein kinase G-rich domain-containing protein</fullName>
    </recommendedName>
</protein>
<dbReference type="InterPro" id="IPR017468">
    <property type="entry name" value="Chain_len_reg_EpsF"/>
</dbReference>
<keyword evidence="1" id="KW-0175">Coiled coil</keyword>
<dbReference type="Pfam" id="PF13807">
    <property type="entry name" value="GNVR"/>
    <property type="match status" value="1"/>
</dbReference>
<evidence type="ECO:0000259" key="3">
    <source>
        <dbReference type="Pfam" id="PF13807"/>
    </source>
</evidence>
<dbReference type="GO" id="GO:0005886">
    <property type="term" value="C:plasma membrane"/>
    <property type="evidence" value="ECO:0007669"/>
    <property type="project" value="TreeGrafter"/>
</dbReference>
<dbReference type="GO" id="GO:0004713">
    <property type="term" value="F:protein tyrosine kinase activity"/>
    <property type="evidence" value="ECO:0007669"/>
    <property type="project" value="TreeGrafter"/>
</dbReference>
<keyword evidence="2" id="KW-0472">Membrane</keyword>
<evidence type="ECO:0000313" key="4">
    <source>
        <dbReference type="EMBL" id="GGY15673.1"/>
    </source>
</evidence>
<keyword evidence="2" id="KW-1133">Transmembrane helix</keyword>
<feature type="transmembrane region" description="Helical" evidence="2">
    <location>
        <begin position="392"/>
        <end position="414"/>
    </location>
</feature>
<proteinExistence type="predicted"/>
<name>A0A918P318_9NEIS</name>
<comment type="caution">
    <text evidence="4">The sequence shown here is derived from an EMBL/GenBank/DDBJ whole genome shotgun (WGS) entry which is preliminary data.</text>
</comment>
<gene>
    <name evidence="4" type="ORF">GCM10011289_18750</name>
</gene>
<accession>A0A918P318</accession>
<dbReference type="InterPro" id="IPR032807">
    <property type="entry name" value="GNVR"/>
</dbReference>
<sequence>MNFELFVQILKARRKIGIGVFGGVVVLTLLVSVLLPKQYTAETSLAIDVKATDPLTGQPLAAYMMNGYLQTQVDIMTSQATALNVVDSLGLTKLPEAQQQFAKQTGGKGDIRNWLAKTLLRSLEVKPARESSVITMSYTSGDPKFAATLAHSFAQSYIRTLVDMRANSAQQNNSFFQLQLKTLQGNLETAQKNLADFQQKEGIIATDERLDVETQRLNEISSQLVTAQSATIDAQSRAKGVDAPDVLSNPLIQQLKSQVASQEVKLRELGQKVGPNHPHYQQARVELDSIRDQLGQLQRQYAGGLNSIAGNSAGRQAALQAALKAQKEKVLELKTQRSRVDVLQREVENAQRAYDQALQRFSQTMLESRSDQANVAILEDAVEPTDPSKPRVALNFIVSLFVGGLLGVISALVAELLNRKVRTADDIETLLELPVLAVLRPPRSLKRNWSTLLRFGKRKLV</sequence>
<dbReference type="Proteomes" id="UP000645257">
    <property type="component" value="Unassembled WGS sequence"/>
</dbReference>
<dbReference type="PANTHER" id="PTHR32309:SF13">
    <property type="entry name" value="FERRIC ENTEROBACTIN TRANSPORT PROTEIN FEPE"/>
    <property type="match status" value="1"/>
</dbReference>
<dbReference type="NCBIfam" id="TIGR03017">
    <property type="entry name" value="EpsF"/>
    <property type="match status" value="1"/>
</dbReference>
<feature type="coiled-coil region" evidence="1">
    <location>
        <begin position="173"/>
        <end position="200"/>
    </location>
</feature>
<keyword evidence="2" id="KW-0812">Transmembrane</keyword>
<reference evidence="4" key="1">
    <citation type="journal article" date="2014" name="Int. J. Syst. Evol. Microbiol.">
        <title>Complete genome sequence of Corynebacterium casei LMG S-19264T (=DSM 44701T), isolated from a smear-ripened cheese.</title>
        <authorList>
            <consortium name="US DOE Joint Genome Institute (JGI-PGF)"/>
            <person name="Walter F."/>
            <person name="Albersmeier A."/>
            <person name="Kalinowski J."/>
            <person name="Ruckert C."/>
        </authorList>
    </citation>
    <scope>NUCLEOTIDE SEQUENCE</scope>
    <source>
        <strain evidence="4">KCTC 32182</strain>
    </source>
</reference>
<dbReference type="InterPro" id="IPR050445">
    <property type="entry name" value="Bact_polysacc_biosynth/exp"/>
</dbReference>